<dbReference type="PROSITE" id="PS51257">
    <property type="entry name" value="PROKAR_LIPOPROTEIN"/>
    <property type="match status" value="1"/>
</dbReference>
<name>A0AAE4ZBH1_9BACT</name>
<accession>A0AAE4ZBH1</accession>
<reference evidence="1 2" key="1">
    <citation type="submission" date="2020-01" db="EMBL/GenBank/DDBJ databases">
        <title>Genomes assembled from Gulf of Kutch pelagic sediment metagenomes.</title>
        <authorList>
            <person name="Chandrashekar M."/>
            <person name="Mahajan M.S."/>
            <person name="Dave K.J."/>
            <person name="Vatsa P."/>
            <person name="Nathani N.M."/>
        </authorList>
    </citation>
    <scope>NUCLEOTIDE SEQUENCE [LARGE SCALE GENOMIC DNA]</scope>
    <source>
        <strain evidence="1">KS3-K002</strain>
    </source>
</reference>
<sequence>MPSAGRGRRPNRVLGVVLALGTLLAAVGCPDREPGPISREEYIDAYVRILRAAEAAPDTAAASDSARRILAERGLTEDDLMEFAESYVEDPTELARIWEKIEERLKQPADTGAGSQQPGRR</sequence>
<dbReference type="AlphaFoldDB" id="A0AAE4ZBH1"/>
<dbReference type="Proteomes" id="UP000702544">
    <property type="component" value="Unassembled WGS sequence"/>
</dbReference>
<evidence type="ECO:0008006" key="3">
    <source>
        <dbReference type="Google" id="ProtNLM"/>
    </source>
</evidence>
<protein>
    <recommendedName>
        <fullName evidence="3">DUF4296 domain-containing protein</fullName>
    </recommendedName>
</protein>
<proteinExistence type="predicted"/>
<organism evidence="1 2">
    <name type="scientific">Candidatus Kutchimonas denitrificans</name>
    <dbReference type="NCBI Taxonomy" id="3056748"/>
    <lineage>
        <taxon>Bacteria</taxon>
        <taxon>Pseudomonadati</taxon>
        <taxon>Gemmatimonadota</taxon>
        <taxon>Gemmatimonadia</taxon>
        <taxon>Candidatus Palauibacterales</taxon>
        <taxon>Candidatus Palauibacteraceae</taxon>
        <taxon>Candidatus Kutchimonas</taxon>
    </lineage>
</organism>
<dbReference type="EMBL" id="JAACAK010000114">
    <property type="protein sequence ID" value="NIR76192.1"/>
    <property type="molecule type" value="Genomic_DNA"/>
</dbReference>
<evidence type="ECO:0000313" key="2">
    <source>
        <dbReference type="Proteomes" id="UP000702544"/>
    </source>
</evidence>
<evidence type="ECO:0000313" key="1">
    <source>
        <dbReference type="EMBL" id="NIR76192.1"/>
    </source>
</evidence>
<comment type="caution">
    <text evidence="1">The sequence shown here is derived from an EMBL/GenBank/DDBJ whole genome shotgun (WGS) entry which is preliminary data.</text>
</comment>
<gene>
    <name evidence="1" type="ORF">GWO12_13940</name>
</gene>